<keyword evidence="1" id="KW-0812">Transmembrane</keyword>
<keyword evidence="4" id="KW-1185">Reference proteome</keyword>
<dbReference type="EMBL" id="MLBF01000014">
    <property type="protein sequence ID" value="OLN31793.1"/>
    <property type="molecule type" value="Genomic_DNA"/>
</dbReference>
<dbReference type="PANTHER" id="PTHR37312">
    <property type="entry name" value="MEMBRANE-BOUND ACYLTRANSFERASE YKRP-RELATED"/>
    <property type="match status" value="1"/>
</dbReference>
<dbReference type="STRING" id="1888891.DSOL_2289"/>
<feature type="transmembrane region" description="Helical" evidence="1">
    <location>
        <begin position="240"/>
        <end position="257"/>
    </location>
</feature>
<dbReference type="PANTHER" id="PTHR37312:SF1">
    <property type="entry name" value="MEMBRANE-BOUND ACYLTRANSFERASE YKRP-RELATED"/>
    <property type="match status" value="1"/>
</dbReference>
<comment type="caution">
    <text evidence="3">The sequence shown here is derived from an EMBL/GenBank/DDBJ whole genome shotgun (WGS) entry which is preliminary data.</text>
</comment>
<reference evidence="3 4" key="1">
    <citation type="submission" date="2016-09" db="EMBL/GenBank/DDBJ databases">
        <title>Complete genome of Desulfosporosinus sp. OL.</title>
        <authorList>
            <person name="Mardanov A."/>
            <person name="Beletsky A."/>
            <person name="Panova A."/>
            <person name="Karnachuk O."/>
            <person name="Ravin N."/>
        </authorList>
    </citation>
    <scope>NUCLEOTIDE SEQUENCE [LARGE SCALE GENOMIC DNA]</scope>
    <source>
        <strain evidence="3 4">OL</strain>
    </source>
</reference>
<sequence>MGTVMGSEVERVKWVDILKGLGILTVVWGHSGSHNSFYMFWFHMPLFFLVSGYLYRFKPHQTWLAYVQRKATHLLVPYFFYLLLLTLMMVSVTLWRGQSVGQFLSGNWKPFLLGGSLLEGVYATFWFTTCLFVTQIAYDYLCRKVSSSLYKALFVTGCFFLAYWESRYWTGVFVPWNADVGLYALVFYALGHVIRQAKLLEIPNRRKIVFGLSLVLFLGFIYLYSHQILDYGLDMKHRQYYYFGTNLIVPLVLTLLLSKLSMILAKFPFLNDALIHLGRAAMVIMYLHLASGYMARQFIAITPLRFFVVGLLGPLVFYKLVQVFPYGRFLALGETKAGVSKANFPKSKDLPL</sequence>
<evidence type="ECO:0000259" key="2">
    <source>
        <dbReference type="Pfam" id="PF01757"/>
    </source>
</evidence>
<dbReference type="RefSeq" id="WP_075364915.1">
    <property type="nucleotide sequence ID" value="NZ_MLBF01000014.1"/>
</dbReference>
<gene>
    <name evidence="3" type="ORF">DSOL_2289</name>
</gene>
<accession>A0A1Q8QWT6</accession>
<protein>
    <submittedName>
        <fullName evidence="3">Glycosyltransferase</fullName>
    </submittedName>
</protein>
<keyword evidence="3" id="KW-0808">Transferase</keyword>
<dbReference type="Pfam" id="PF01757">
    <property type="entry name" value="Acyl_transf_3"/>
    <property type="match status" value="1"/>
</dbReference>
<feature type="transmembrane region" description="Helical" evidence="1">
    <location>
        <begin position="269"/>
        <end position="289"/>
    </location>
</feature>
<dbReference type="InterPro" id="IPR052734">
    <property type="entry name" value="Nod_factor_acetyltransferase"/>
</dbReference>
<keyword evidence="1" id="KW-0472">Membrane</keyword>
<evidence type="ECO:0000313" key="4">
    <source>
        <dbReference type="Proteomes" id="UP000186102"/>
    </source>
</evidence>
<evidence type="ECO:0000256" key="1">
    <source>
        <dbReference type="SAM" id="Phobius"/>
    </source>
</evidence>
<proteinExistence type="predicted"/>
<feature type="transmembrane region" description="Helical" evidence="1">
    <location>
        <begin position="207"/>
        <end position="225"/>
    </location>
</feature>
<organism evidence="3 4">
    <name type="scientific">Desulfosporosinus metallidurans</name>
    <dbReference type="NCBI Taxonomy" id="1888891"/>
    <lineage>
        <taxon>Bacteria</taxon>
        <taxon>Bacillati</taxon>
        <taxon>Bacillota</taxon>
        <taxon>Clostridia</taxon>
        <taxon>Eubacteriales</taxon>
        <taxon>Desulfitobacteriaceae</taxon>
        <taxon>Desulfosporosinus</taxon>
    </lineage>
</organism>
<feature type="transmembrane region" description="Helical" evidence="1">
    <location>
        <begin position="75"/>
        <end position="95"/>
    </location>
</feature>
<evidence type="ECO:0000313" key="3">
    <source>
        <dbReference type="EMBL" id="OLN31793.1"/>
    </source>
</evidence>
<dbReference type="InterPro" id="IPR002656">
    <property type="entry name" value="Acyl_transf_3_dom"/>
</dbReference>
<dbReference type="AlphaFoldDB" id="A0A1Q8QWT6"/>
<feature type="domain" description="Acyltransferase 3" evidence="2">
    <location>
        <begin position="13"/>
        <end position="313"/>
    </location>
</feature>
<feature type="transmembrane region" description="Helical" evidence="1">
    <location>
        <begin position="176"/>
        <end position="195"/>
    </location>
</feature>
<feature type="transmembrane region" description="Helical" evidence="1">
    <location>
        <begin position="120"/>
        <end position="141"/>
    </location>
</feature>
<dbReference type="GO" id="GO:0016747">
    <property type="term" value="F:acyltransferase activity, transferring groups other than amino-acyl groups"/>
    <property type="evidence" value="ECO:0007669"/>
    <property type="project" value="InterPro"/>
</dbReference>
<name>A0A1Q8QWT6_9FIRM</name>
<feature type="transmembrane region" description="Helical" evidence="1">
    <location>
        <begin position="37"/>
        <end position="55"/>
    </location>
</feature>
<keyword evidence="1" id="KW-1133">Transmembrane helix</keyword>
<dbReference type="Proteomes" id="UP000186102">
    <property type="component" value="Unassembled WGS sequence"/>
</dbReference>
<dbReference type="OrthoDB" id="6623990at2"/>
<feature type="transmembrane region" description="Helical" evidence="1">
    <location>
        <begin position="148"/>
        <end position="164"/>
    </location>
</feature>
<feature type="transmembrane region" description="Helical" evidence="1">
    <location>
        <begin position="295"/>
        <end position="318"/>
    </location>
</feature>